<dbReference type="GO" id="GO:0006271">
    <property type="term" value="P:DNA strand elongation involved in DNA replication"/>
    <property type="evidence" value="ECO:0007669"/>
    <property type="project" value="TreeGrafter"/>
</dbReference>
<dbReference type="Gene3D" id="2.40.50.140">
    <property type="entry name" value="Nucleic acid-binding proteins"/>
    <property type="match status" value="1"/>
</dbReference>
<reference evidence="4" key="1">
    <citation type="submission" date="2015-05" db="EMBL/GenBank/DDBJ databases">
        <authorList>
            <person name="Fogelqvist Johan"/>
        </authorList>
    </citation>
    <scope>NUCLEOTIDE SEQUENCE [LARGE SCALE GENOMIC DNA]</scope>
</reference>
<evidence type="ECO:0000313" key="4">
    <source>
        <dbReference type="Proteomes" id="UP000045706"/>
    </source>
</evidence>
<organism evidence="3 4">
    <name type="scientific">Verticillium longisporum</name>
    <name type="common">Verticillium dahliae var. longisporum</name>
    <dbReference type="NCBI Taxonomy" id="100787"/>
    <lineage>
        <taxon>Eukaryota</taxon>
        <taxon>Fungi</taxon>
        <taxon>Dikarya</taxon>
        <taxon>Ascomycota</taxon>
        <taxon>Pezizomycotina</taxon>
        <taxon>Sordariomycetes</taxon>
        <taxon>Hypocreomycetidae</taxon>
        <taxon>Glomerellales</taxon>
        <taxon>Plectosphaerellaceae</taxon>
        <taxon>Verticillium</taxon>
    </lineage>
</organism>
<sequence>MCPSETCKKNQSRSQLQPSSRASKFLPFQEVKVQEMAEQVPIGQIPRTLTVLCYGSSVRKVNPGDVVDISGIFMPTPYTGFKAMKAGLLTDTYLEAHYILQHKKAYSEMIIDPALVRRIEQYRQSGQVYELLAKSIAPEIY</sequence>
<dbReference type="GO" id="GO:0005634">
    <property type="term" value="C:nucleus"/>
    <property type="evidence" value="ECO:0007669"/>
    <property type="project" value="TreeGrafter"/>
</dbReference>
<feature type="compositionally biased region" description="Polar residues" evidence="1">
    <location>
        <begin position="12"/>
        <end position="21"/>
    </location>
</feature>
<dbReference type="InterPro" id="IPR031327">
    <property type="entry name" value="MCM"/>
</dbReference>
<dbReference type="GO" id="GO:0042555">
    <property type="term" value="C:MCM complex"/>
    <property type="evidence" value="ECO:0007669"/>
    <property type="project" value="TreeGrafter"/>
</dbReference>
<dbReference type="GO" id="GO:0000727">
    <property type="term" value="P:double-strand break repair via break-induced replication"/>
    <property type="evidence" value="ECO:0007669"/>
    <property type="project" value="TreeGrafter"/>
</dbReference>
<evidence type="ECO:0000313" key="3">
    <source>
        <dbReference type="EMBL" id="CRK22309.1"/>
    </source>
</evidence>
<accession>A0A0G4LK73</accession>
<evidence type="ECO:0000259" key="2">
    <source>
        <dbReference type="Pfam" id="PF17207"/>
    </source>
</evidence>
<dbReference type="PANTHER" id="PTHR11630">
    <property type="entry name" value="DNA REPLICATION LICENSING FACTOR MCM FAMILY MEMBER"/>
    <property type="match status" value="1"/>
</dbReference>
<proteinExistence type="predicted"/>
<dbReference type="InterPro" id="IPR012340">
    <property type="entry name" value="NA-bd_OB-fold"/>
</dbReference>
<dbReference type="GO" id="GO:0003697">
    <property type="term" value="F:single-stranded DNA binding"/>
    <property type="evidence" value="ECO:0007669"/>
    <property type="project" value="TreeGrafter"/>
</dbReference>
<dbReference type="AlphaFoldDB" id="A0A0G4LK73"/>
<dbReference type="GO" id="GO:0017116">
    <property type="term" value="F:single-stranded DNA helicase activity"/>
    <property type="evidence" value="ECO:0007669"/>
    <property type="project" value="TreeGrafter"/>
</dbReference>
<dbReference type="EMBL" id="CVQI01013136">
    <property type="protein sequence ID" value="CRK22309.1"/>
    <property type="molecule type" value="Genomic_DNA"/>
</dbReference>
<dbReference type="GO" id="GO:0005524">
    <property type="term" value="F:ATP binding"/>
    <property type="evidence" value="ECO:0007669"/>
    <property type="project" value="InterPro"/>
</dbReference>
<dbReference type="GO" id="GO:0006270">
    <property type="term" value="P:DNA replication initiation"/>
    <property type="evidence" value="ECO:0007669"/>
    <property type="project" value="TreeGrafter"/>
</dbReference>
<dbReference type="Proteomes" id="UP000045706">
    <property type="component" value="Unassembled WGS sequence"/>
</dbReference>
<gene>
    <name evidence="3" type="ORF">BN1723_017992</name>
</gene>
<feature type="domain" description="MCM OB" evidence="2">
    <location>
        <begin position="2"/>
        <end position="76"/>
    </location>
</feature>
<name>A0A0G4LK73_VERLO</name>
<feature type="non-terminal residue" evidence="3">
    <location>
        <position position="141"/>
    </location>
</feature>
<dbReference type="SUPFAM" id="SSF50249">
    <property type="entry name" value="Nucleic acid-binding proteins"/>
    <property type="match status" value="1"/>
</dbReference>
<dbReference type="PANTHER" id="PTHR11630:SF26">
    <property type="entry name" value="DNA REPLICATION LICENSING FACTOR MCM7"/>
    <property type="match status" value="1"/>
</dbReference>
<evidence type="ECO:0000256" key="1">
    <source>
        <dbReference type="SAM" id="MobiDB-lite"/>
    </source>
</evidence>
<dbReference type="Pfam" id="PF17207">
    <property type="entry name" value="MCM_OB"/>
    <property type="match status" value="1"/>
</dbReference>
<dbReference type="InterPro" id="IPR033762">
    <property type="entry name" value="MCM_OB"/>
</dbReference>
<protein>
    <recommendedName>
        <fullName evidence="2">MCM OB domain-containing protein</fullName>
    </recommendedName>
</protein>
<feature type="region of interest" description="Disordered" evidence="1">
    <location>
        <begin position="1"/>
        <end position="21"/>
    </location>
</feature>